<dbReference type="PANTHER" id="PTHR43429:SF1">
    <property type="entry name" value="NAD(P)H SULFUR OXIDOREDUCTASE (COA-DEPENDENT)"/>
    <property type="match status" value="1"/>
</dbReference>
<dbReference type="SUPFAM" id="SSF55424">
    <property type="entry name" value="FAD/NAD-linked reductases, dimerisation (C-terminal) domain"/>
    <property type="match status" value="1"/>
</dbReference>
<gene>
    <name evidence="9" type="ORF">F0234_13250</name>
</gene>
<evidence type="ECO:0000256" key="3">
    <source>
        <dbReference type="ARBA" id="ARBA00022630"/>
    </source>
</evidence>
<keyword evidence="6" id="KW-0676">Redox-active center</keyword>
<dbReference type="PRINTS" id="PR00368">
    <property type="entry name" value="FADPNR"/>
</dbReference>
<comment type="caution">
    <text evidence="9">The sequence shown here is derived from an EMBL/GenBank/DDBJ whole genome shotgun (WGS) entry which is preliminary data.</text>
</comment>
<dbReference type="InterPro" id="IPR016156">
    <property type="entry name" value="FAD/NAD-linked_Rdtase_dimer_sf"/>
</dbReference>
<proteinExistence type="inferred from homology"/>
<dbReference type="AlphaFoldDB" id="A0A7Y4G275"/>
<evidence type="ECO:0000259" key="7">
    <source>
        <dbReference type="Pfam" id="PF02852"/>
    </source>
</evidence>
<dbReference type="PRINTS" id="PR00411">
    <property type="entry name" value="PNDRDTASEI"/>
</dbReference>
<comment type="cofactor">
    <cofactor evidence="1">
        <name>FAD</name>
        <dbReference type="ChEBI" id="CHEBI:57692"/>
    </cofactor>
</comment>
<sequence>MKIVILGGSAAGMSFAAKYKRNQPTDDVIVIEKRSYLSFGACGLPYFVGDKFPNTDRMISRTPQQAIDSGLDVRINTEVVAVNAAEQIITVNTQGESQDIPFDKLIIATGARPLIPDFATSFRVGNHDRADSNSTEHVYTLTSMEDGVAMKQAMLAVDKPRVAIIGAGFIGLEMFDAAHDLGKDITIIEREAHIMSRQFSPEMISDVEDAIRDTGTNLLTNTQVEHIERFASKDSDEGNSEKASYLLTVSKTRSATNNTNEATSHSVEPEYITIQADIVILALGFKPNTELFDLPKMGNGALLVDKFGATSVPNVYAVGDCATVHHLTLDEPVYLPLATTANKQARMMADKLAGKDTFLDGFLGSSSLKVLDYELASTGISHWMANQYAVPTSTSVINDKNQTDYYPGQEDIKIKLAYDPESKRLLGGEIVSKKGAVGRLNALGVAITAGMTTQQLGYLDFSYAPPFARTWDALNVAGNVAK</sequence>
<evidence type="ECO:0000259" key="8">
    <source>
        <dbReference type="Pfam" id="PF07992"/>
    </source>
</evidence>
<keyword evidence="4" id="KW-0274">FAD</keyword>
<protein>
    <submittedName>
        <fullName evidence="9">SidA/IucD/PvdA family monooxygenase</fullName>
    </submittedName>
</protein>
<evidence type="ECO:0000313" key="10">
    <source>
        <dbReference type="Proteomes" id="UP000519158"/>
    </source>
</evidence>
<organism evidence="9 10">
    <name type="scientific">Vibrio splendidus</name>
    <dbReference type="NCBI Taxonomy" id="29497"/>
    <lineage>
        <taxon>Bacteria</taxon>
        <taxon>Pseudomonadati</taxon>
        <taxon>Pseudomonadota</taxon>
        <taxon>Gammaproteobacteria</taxon>
        <taxon>Vibrionales</taxon>
        <taxon>Vibrionaceae</taxon>
        <taxon>Vibrio</taxon>
    </lineage>
</organism>
<name>A0A7Y4G275_VIBSP</name>
<dbReference type="Pfam" id="PF07992">
    <property type="entry name" value="Pyr_redox_2"/>
    <property type="match status" value="1"/>
</dbReference>
<comment type="similarity">
    <text evidence="2">Belongs to the class-III pyridine nucleotide-disulfide oxidoreductase family.</text>
</comment>
<evidence type="ECO:0000256" key="2">
    <source>
        <dbReference type="ARBA" id="ARBA00009130"/>
    </source>
</evidence>
<dbReference type="InterPro" id="IPR004099">
    <property type="entry name" value="Pyr_nucl-diS_OxRdtase_dimer"/>
</dbReference>
<dbReference type="EMBL" id="VTXL01000010">
    <property type="protein sequence ID" value="NOJ13726.1"/>
    <property type="molecule type" value="Genomic_DNA"/>
</dbReference>
<keyword evidence="9" id="KW-0503">Monooxygenase</keyword>
<evidence type="ECO:0000313" key="9">
    <source>
        <dbReference type="EMBL" id="NOJ13726.1"/>
    </source>
</evidence>
<dbReference type="GO" id="GO:0004497">
    <property type="term" value="F:monooxygenase activity"/>
    <property type="evidence" value="ECO:0007669"/>
    <property type="project" value="UniProtKB-KW"/>
</dbReference>
<dbReference type="Pfam" id="PF02852">
    <property type="entry name" value="Pyr_redox_dim"/>
    <property type="match status" value="1"/>
</dbReference>
<dbReference type="InterPro" id="IPR023753">
    <property type="entry name" value="FAD/NAD-binding_dom"/>
</dbReference>
<dbReference type="RefSeq" id="WP_114633178.1">
    <property type="nucleotide sequence ID" value="NZ_CAWOEE010000001.1"/>
</dbReference>
<dbReference type="InterPro" id="IPR050260">
    <property type="entry name" value="FAD-bd_OxRdtase"/>
</dbReference>
<reference evidence="9 10" key="1">
    <citation type="submission" date="2019-09" db="EMBL/GenBank/DDBJ databases">
        <title>Draft genome sequencing and comparative genomics of hatchery-associated Vibrios.</title>
        <authorList>
            <person name="Kehlet-Delgado H."/>
            <person name="Mueller R.S."/>
        </authorList>
    </citation>
    <scope>NUCLEOTIDE SEQUENCE [LARGE SCALE GENOMIC DNA]</scope>
    <source>
        <strain evidence="9 10">99-70-13A3</strain>
    </source>
</reference>
<feature type="domain" description="Pyridine nucleotide-disulphide oxidoreductase dimerisation" evidence="7">
    <location>
        <begin position="367"/>
        <end position="470"/>
    </location>
</feature>
<evidence type="ECO:0000256" key="6">
    <source>
        <dbReference type="ARBA" id="ARBA00023284"/>
    </source>
</evidence>
<dbReference type="InterPro" id="IPR036188">
    <property type="entry name" value="FAD/NAD-bd_sf"/>
</dbReference>
<evidence type="ECO:0000256" key="5">
    <source>
        <dbReference type="ARBA" id="ARBA00023002"/>
    </source>
</evidence>
<keyword evidence="5" id="KW-0560">Oxidoreductase</keyword>
<dbReference type="PANTHER" id="PTHR43429">
    <property type="entry name" value="PYRIDINE NUCLEOTIDE-DISULFIDE OXIDOREDUCTASE DOMAIN-CONTAINING"/>
    <property type="match status" value="1"/>
</dbReference>
<keyword evidence="3" id="KW-0285">Flavoprotein</keyword>
<evidence type="ECO:0000256" key="1">
    <source>
        <dbReference type="ARBA" id="ARBA00001974"/>
    </source>
</evidence>
<feature type="domain" description="FAD/NAD(P)-binding" evidence="8">
    <location>
        <begin position="1"/>
        <end position="345"/>
    </location>
</feature>
<dbReference type="SUPFAM" id="SSF51905">
    <property type="entry name" value="FAD/NAD(P)-binding domain"/>
    <property type="match status" value="1"/>
</dbReference>
<accession>A0A7Y4G275</accession>
<evidence type="ECO:0000256" key="4">
    <source>
        <dbReference type="ARBA" id="ARBA00022827"/>
    </source>
</evidence>
<dbReference type="Proteomes" id="UP000519158">
    <property type="component" value="Unassembled WGS sequence"/>
</dbReference>
<dbReference type="Gene3D" id="3.50.50.60">
    <property type="entry name" value="FAD/NAD(P)-binding domain"/>
    <property type="match status" value="2"/>
</dbReference>